<dbReference type="PANTHER" id="PTHR43648">
    <property type="entry name" value="ELECTRON TRANSFER FLAVOPROTEIN BETA SUBUNIT LYSINE METHYLTRANSFERASE"/>
    <property type="match status" value="1"/>
</dbReference>
<dbReference type="CDD" id="cd02440">
    <property type="entry name" value="AdoMet_MTases"/>
    <property type="match status" value="1"/>
</dbReference>
<proteinExistence type="inferred from homology"/>
<dbReference type="PATRIC" id="fig|1291052.5.peg.896"/>
<dbReference type="GO" id="GO:0005840">
    <property type="term" value="C:ribosome"/>
    <property type="evidence" value="ECO:0007669"/>
    <property type="project" value="UniProtKB-KW"/>
</dbReference>
<comment type="subcellular location">
    <subcellularLocation>
        <location evidence="6">Cytoplasm</location>
    </subcellularLocation>
</comment>
<dbReference type="GO" id="GO:0005737">
    <property type="term" value="C:cytoplasm"/>
    <property type="evidence" value="ECO:0007669"/>
    <property type="project" value="UniProtKB-SubCell"/>
</dbReference>
<organism evidence="7 8">
    <name type="scientific">Lacticaseibacillus sharpeae JCM 1186 = DSM 20505</name>
    <dbReference type="NCBI Taxonomy" id="1291052"/>
    <lineage>
        <taxon>Bacteria</taxon>
        <taxon>Bacillati</taxon>
        <taxon>Bacillota</taxon>
        <taxon>Bacilli</taxon>
        <taxon>Lactobacillales</taxon>
        <taxon>Lactobacillaceae</taxon>
        <taxon>Lacticaseibacillus</taxon>
    </lineage>
</organism>
<name>A0A0R1ZM70_9LACO</name>
<dbReference type="NCBIfam" id="TIGR00406">
    <property type="entry name" value="prmA"/>
    <property type="match status" value="1"/>
</dbReference>
<dbReference type="EMBL" id="AYYO01000010">
    <property type="protein sequence ID" value="KRM56093.1"/>
    <property type="molecule type" value="Genomic_DNA"/>
</dbReference>
<dbReference type="EC" id="2.1.1.-" evidence="6"/>
<evidence type="ECO:0000256" key="4">
    <source>
        <dbReference type="ARBA" id="ARBA00022679"/>
    </source>
</evidence>
<gene>
    <name evidence="6" type="primary">prmA</name>
    <name evidence="7" type="ORF">FC18_GL000880</name>
</gene>
<dbReference type="SUPFAM" id="SSF53335">
    <property type="entry name" value="S-adenosyl-L-methionine-dependent methyltransferases"/>
    <property type="match status" value="1"/>
</dbReference>
<dbReference type="Pfam" id="PF06325">
    <property type="entry name" value="PrmA"/>
    <property type="match status" value="1"/>
</dbReference>
<accession>A0A0R1ZM70</accession>
<dbReference type="InterPro" id="IPR029063">
    <property type="entry name" value="SAM-dependent_MTases_sf"/>
</dbReference>
<dbReference type="InterPro" id="IPR050078">
    <property type="entry name" value="Ribosomal_L11_MeTrfase_PrmA"/>
</dbReference>
<comment type="catalytic activity">
    <reaction evidence="6">
        <text>L-lysyl-[protein] + 3 S-adenosyl-L-methionine = N(6),N(6),N(6)-trimethyl-L-lysyl-[protein] + 3 S-adenosyl-L-homocysteine + 3 H(+)</text>
        <dbReference type="Rhea" id="RHEA:54192"/>
        <dbReference type="Rhea" id="RHEA-COMP:9752"/>
        <dbReference type="Rhea" id="RHEA-COMP:13826"/>
        <dbReference type="ChEBI" id="CHEBI:15378"/>
        <dbReference type="ChEBI" id="CHEBI:29969"/>
        <dbReference type="ChEBI" id="CHEBI:57856"/>
        <dbReference type="ChEBI" id="CHEBI:59789"/>
        <dbReference type="ChEBI" id="CHEBI:61961"/>
    </reaction>
</comment>
<dbReference type="HAMAP" id="MF_00735">
    <property type="entry name" value="Methyltr_PrmA"/>
    <property type="match status" value="1"/>
</dbReference>
<dbReference type="Gene3D" id="3.40.50.150">
    <property type="entry name" value="Vaccinia Virus protein VP39"/>
    <property type="match status" value="1"/>
</dbReference>
<keyword evidence="4 6" id="KW-0808">Transferase</keyword>
<dbReference type="STRING" id="1291052.FC18_GL000880"/>
<keyword evidence="7" id="KW-0687">Ribonucleoprotein</keyword>
<keyword evidence="8" id="KW-1185">Reference proteome</keyword>
<feature type="binding site" evidence="6">
    <location>
        <position position="231"/>
    </location>
    <ligand>
        <name>S-adenosyl-L-methionine</name>
        <dbReference type="ChEBI" id="CHEBI:59789"/>
    </ligand>
</feature>
<comment type="similarity">
    <text evidence="1 6">Belongs to the methyltransferase superfamily. PrmA family.</text>
</comment>
<feature type="binding site" evidence="6">
    <location>
        <position position="146"/>
    </location>
    <ligand>
        <name>S-adenosyl-L-methionine</name>
        <dbReference type="ChEBI" id="CHEBI:59789"/>
    </ligand>
</feature>
<sequence length="298" mass="31903">MEWQMITADTLAEAIEPISNLMLEHDAEGIQIADQDTDPTLADGHVRVTGYFPPDVAVPERVADIQQRVSGLTAFGINIGAGTVSADKVADASWAHTWEQYYHAERVTRYLTVVPQWEDYVPSQAGEIPLILDPGQAFGTGTHPTTRLTLGLLETVLRGGEEVIDVGTGSGVLAIAAMRMGAKHVLATDIDDVAVASAQKNIALNPVDNIDVIASDLLNGVQAQADLVLANMLPVVLVPLMAQIPAVLKPHGHLLLSGIITEQEANINAALTANGLTVVERRQEGDWLGLHVMRKQVD</sequence>
<keyword evidence="7" id="KW-0689">Ribosomal protein</keyword>
<feature type="binding site" evidence="6">
    <location>
        <position position="189"/>
    </location>
    <ligand>
        <name>S-adenosyl-L-methionine</name>
        <dbReference type="ChEBI" id="CHEBI:59789"/>
    </ligand>
</feature>
<dbReference type="GO" id="GO:0032259">
    <property type="term" value="P:methylation"/>
    <property type="evidence" value="ECO:0007669"/>
    <property type="project" value="UniProtKB-KW"/>
</dbReference>
<evidence type="ECO:0000256" key="3">
    <source>
        <dbReference type="ARBA" id="ARBA00022603"/>
    </source>
</evidence>
<feature type="binding site" evidence="6">
    <location>
        <position position="167"/>
    </location>
    <ligand>
        <name>S-adenosyl-L-methionine</name>
        <dbReference type="ChEBI" id="CHEBI:59789"/>
    </ligand>
</feature>
<protein>
    <recommendedName>
        <fullName evidence="6">Ribosomal protein L11 methyltransferase</fullName>
        <shortName evidence="6">L11 Mtase</shortName>
        <ecNumber evidence="6">2.1.1.-</ecNumber>
    </recommendedName>
</protein>
<comment type="caution">
    <text evidence="7">The sequence shown here is derived from an EMBL/GenBank/DDBJ whole genome shotgun (WGS) entry which is preliminary data.</text>
</comment>
<evidence type="ECO:0000256" key="5">
    <source>
        <dbReference type="ARBA" id="ARBA00022691"/>
    </source>
</evidence>
<keyword evidence="3 6" id="KW-0489">Methyltransferase</keyword>
<dbReference type="AlphaFoldDB" id="A0A0R1ZM70"/>
<dbReference type="RefSeq" id="WP_054676338.1">
    <property type="nucleotide sequence ID" value="NZ_AYYO01000010.1"/>
</dbReference>
<dbReference type="InterPro" id="IPR004498">
    <property type="entry name" value="Ribosomal_PrmA_MeTrfase"/>
</dbReference>
<evidence type="ECO:0000256" key="6">
    <source>
        <dbReference type="HAMAP-Rule" id="MF_00735"/>
    </source>
</evidence>
<evidence type="ECO:0000256" key="1">
    <source>
        <dbReference type="ARBA" id="ARBA00009741"/>
    </source>
</evidence>
<keyword evidence="5 6" id="KW-0949">S-adenosyl-L-methionine</keyword>
<evidence type="ECO:0000256" key="2">
    <source>
        <dbReference type="ARBA" id="ARBA00022490"/>
    </source>
</evidence>
<evidence type="ECO:0000313" key="8">
    <source>
        <dbReference type="Proteomes" id="UP000051679"/>
    </source>
</evidence>
<reference evidence="7 8" key="1">
    <citation type="journal article" date="2015" name="Genome Announc.">
        <title>Expanding the biotechnology potential of lactobacilli through comparative genomics of 213 strains and associated genera.</title>
        <authorList>
            <person name="Sun Z."/>
            <person name="Harris H.M."/>
            <person name="McCann A."/>
            <person name="Guo C."/>
            <person name="Argimon S."/>
            <person name="Zhang W."/>
            <person name="Yang X."/>
            <person name="Jeffery I.B."/>
            <person name="Cooney J.C."/>
            <person name="Kagawa T.F."/>
            <person name="Liu W."/>
            <person name="Song Y."/>
            <person name="Salvetti E."/>
            <person name="Wrobel A."/>
            <person name="Rasinkangas P."/>
            <person name="Parkhill J."/>
            <person name="Rea M.C."/>
            <person name="O'Sullivan O."/>
            <person name="Ritari J."/>
            <person name="Douillard F.P."/>
            <person name="Paul Ross R."/>
            <person name="Yang R."/>
            <person name="Briner A.E."/>
            <person name="Felis G.E."/>
            <person name="de Vos W.M."/>
            <person name="Barrangou R."/>
            <person name="Klaenhammer T.R."/>
            <person name="Caufield P.W."/>
            <person name="Cui Y."/>
            <person name="Zhang H."/>
            <person name="O'Toole P.W."/>
        </authorList>
    </citation>
    <scope>NUCLEOTIDE SEQUENCE [LARGE SCALE GENOMIC DNA]</scope>
    <source>
        <strain evidence="7 8">DSM 20505</strain>
    </source>
</reference>
<dbReference type="PANTHER" id="PTHR43648:SF1">
    <property type="entry name" value="ELECTRON TRANSFER FLAVOPROTEIN BETA SUBUNIT LYSINE METHYLTRANSFERASE"/>
    <property type="match status" value="1"/>
</dbReference>
<dbReference type="PIRSF" id="PIRSF000401">
    <property type="entry name" value="RPL11_MTase"/>
    <property type="match status" value="1"/>
</dbReference>
<dbReference type="Proteomes" id="UP000051679">
    <property type="component" value="Unassembled WGS sequence"/>
</dbReference>
<evidence type="ECO:0000313" key="7">
    <source>
        <dbReference type="EMBL" id="KRM56093.1"/>
    </source>
</evidence>
<keyword evidence="2 6" id="KW-0963">Cytoplasm</keyword>
<dbReference type="OrthoDB" id="9785995at2"/>
<dbReference type="GO" id="GO:0016279">
    <property type="term" value="F:protein-lysine N-methyltransferase activity"/>
    <property type="evidence" value="ECO:0007669"/>
    <property type="project" value="RHEA"/>
</dbReference>
<comment type="function">
    <text evidence="6">Methylates ribosomal protein L11.</text>
</comment>